<dbReference type="Gene3D" id="1.20.140.10">
    <property type="entry name" value="Butyryl-CoA Dehydrogenase, subunit A, domain 3"/>
    <property type="match status" value="1"/>
</dbReference>
<feature type="domain" description="Acyl-CoA oxidase/dehydrogenase middle" evidence="2">
    <location>
        <begin position="128"/>
        <end position="221"/>
    </location>
</feature>
<sequence length="380" mass="41443">MDLIAFPPPPDTDVEGLRAEVRAFLAEELATRRPQDRSRSWSGFDADFSRRVGQRGWIGMTWPKRYGGHERSALERYVVLEEMLAAGAPVAAHWFADRQSGPLLLKVGTEEQRQAILPRITAGECFFCIGMSEPDSGSDLAAVRTRAVPVDGGFVVNGTKLWTTYAHHADYMILFCRTGSADDRHGGTSQFLVDLKTPGIAIRPIADLAGEHHFNEVVFEDAFLPATALLGQLGDGWNQVVGELAFERSGPERFLSSFTLLVELVRALGPSPSDHAAAAVGRLTAHLLVLRRLSRSVAGMLQMGENPALQASLVKDLGAIFEQEIPDIARQLVDAEPSQQSTRDFSAVLAHTILNVPSFSLRGGTREILRGIIARGLGLR</sequence>
<dbReference type="EMBL" id="PDKW01000037">
    <property type="protein sequence ID" value="PGH58963.1"/>
    <property type="molecule type" value="Genomic_DNA"/>
</dbReference>
<evidence type="ECO:0000313" key="4">
    <source>
        <dbReference type="EMBL" id="PGH58963.1"/>
    </source>
</evidence>
<dbReference type="InterPro" id="IPR006091">
    <property type="entry name" value="Acyl-CoA_Oxase/DH_mid-dom"/>
</dbReference>
<keyword evidence="5" id="KW-1185">Reference proteome</keyword>
<comment type="caution">
    <text evidence="4">The sequence shown here is derived from an EMBL/GenBank/DDBJ whole genome shotgun (WGS) entry which is preliminary data.</text>
</comment>
<dbReference type="RefSeq" id="WP_098734957.1">
    <property type="nucleotide sequence ID" value="NZ_PDKW01000037.1"/>
</dbReference>
<dbReference type="InterPro" id="IPR006089">
    <property type="entry name" value="Acyl-CoA_DH_CS"/>
</dbReference>
<name>A0A2B8BN45_9PROT</name>
<feature type="domain" description="Acyl-CoA dehydrogenase/oxidase N-terminal" evidence="3">
    <location>
        <begin position="15"/>
        <end position="124"/>
    </location>
</feature>
<dbReference type="InterPro" id="IPR013786">
    <property type="entry name" value="AcylCoA_DH/ox_N"/>
</dbReference>
<dbReference type="Pfam" id="PF02771">
    <property type="entry name" value="Acyl-CoA_dh_N"/>
    <property type="match status" value="1"/>
</dbReference>
<dbReference type="Gene3D" id="2.40.110.10">
    <property type="entry name" value="Butyryl-CoA Dehydrogenase, subunit A, domain 2"/>
    <property type="match status" value="1"/>
</dbReference>
<gene>
    <name evidence="4" type="ORF">CRT60_02940</name>
</gene>
<dbReference type="SUPFAM" id="SSF56645">
    <property type="entry name" value="Acyl-CoA dehydrogenase NM domain-like"/>
    <property type="match status" value="1"/>
</dbReference>
<dbReference type="PANTHER" id="PTHR43292:SF4">
    <property type="entry name" value="ACYL-COA DEHYDROGENASE FADE34"/>
    <property type="match status" value="1"/>
</dbReference>
<dbReference type="Gene3D" id="1.10.540.10">
    <property type="entry name" value="Acyl-CoA dehydrogenase/oxidase, N-terminal domain"/>
    <property type="match status" value="1"/>
</dbReference>
<dbReference type="AlphaFoldDB" id="A0A2B8BN45"/>
<evidence type="ECO:0000313" key="5">
    <source>
        <dbReference type="Proteomes" id="UP000225379"/>
    </source>
</evidence>
<protein>
    <submittedName>
        <fullName evidence="4">Acyl-CoA dehydrogenase</fullName>
    </submittedName>
</protein>
<dbReference type="GO" id="GO:0005886">
    <property type="term" value="C:plasma membrane"/>
    <property type="evidence" value="ECO:0007669"/>
    <property type="project" value="TreeGrafter"/>
</dbReference>
<evidence type="ECO:0000259" key="2">
    <source>
        <dbReference type="Pfam" id="PF02770"/>
    </source>
</evidence>
<dbReference type="Pfam" id="PF02770">
    <property type="entry name" value="Acyl-CoA_dh_M"/>
    <property type="match status" value="1"/>
</dbReference>
<dbReference type="PANTHER" id="PTHR43292">
    <property type="entry name" value="ACYL-COA DEHYDROGENASE"/>
    <property type="match status" value="1"/>
</dbReference>
<organism evidence="4 5">
    <name type="scientific">Azospirillum palustre</name>
    <dbReference type="NCBI Taxonomy" id="2044885"/>
    <lineage>
        <taxon>Bacteria</taxon>
        <taxon>Pseudomonadati</taxon>
        <taxon>Pseudomonadota</taxon>
        <taxon>Alphaproteobacteria</taxon>
        <taxon>Rhodospirillales</taxon>
        <taxon>Azospirillaceae</taxon>
        <taxon>Azospirillum</taxon>
    </lineage>
</organism>
<dbReference type="OrthoDB" id="5510711at2"/>
<evidence type="ECO:0000256" key="1">
    <source>
        <dbReference type="ARBA" id="ARBA00023002"/>
    </source>
</evidence>
<proteinExistence type="predicted"/>
<reference evidence="5" key="1">
    <citation type="submission" date="2017-10" db="EMBL/GenBank/DDBJ databases">
        <authorList>
            <person name="Kravchenko I.K."/>
            <person name="Grouzdev D.S."/>
        </authorList>
    </citation>
    <scope>NUCLEOTIDE SEQUENCE [LARGE SCALE GENOMIC DNA]</scope>
    <source>
        <strain evidence="5">B2</strain>
    </source>
</reference>
<dbReference type="InterPro" id="IPR052161">
    <property type="entry name" value="Mycobact_Acyl-CoA_DH"/>
</dbReference>
<dbReference type="InterPro" id="IPR046373">
    <property type="entry name" value="Acyl-CoA_Oxase/DH_mid-dom_sf"/>
</dbReference>
<dbReference type="InterPro" id="IPR037069">
    <property type="entry name" value="AcylCoA_DH/ox_N_sf"/>
</dbReference>
<evidence type="ECO:0000259" key="3">
    <source>
        <dbReference type="Pfam" id="PF02771"/>
    </source>
</evidence>
<accession>A0A2B8BN45</accession>
<dbReference type="Proteomes" id="UP000225379">
    <property type="component" value="Unassembled WGS sequence"/>
</dbReference>
<dbReference type="InterPro" id="IPR009100">
    <property type="entry name" value="AcylCoA_DH/oxidase_NM_dom_sf"/>
</dbReference>
<dbReference type="PROSITE" id="PS00072">
    <property type="entry name" value="ACYL_COA_DH_1"/>
    <property type="match status" value="1"/>
</dbReference>
<keyword evidence="1" id="KW-0560">Oxidoreductase</keyword>
<dbReference type="GO" id="GO:0050660">
    <property type="term" value="F:flavin adenine dinucleotide binding"/>
    <property type="evidence" value="ECO:0007669"/>
    <property type="project" value="InterPro"/>
</dbReference>
<dbReference type="GO" id="GO:0003995">
    <property type="term" value="F:acyl-CoA dehydrogenase activity"/>
    <property type="evidence" value="ECO:0007669"/>
    <property type="project" value="InterPro"/>
</dbReference>